<feature type="compositionally biased region" description="Basic and acidic residues" evidence="1">
    <location>
        <begin position="607"/>
        <end position="635"/>
    </location>
</feature>
<keyword evidence="2" id="KW-0812">Transmembrane</keyword>
<dbReference type="EMBL" id="PYLO01000001">
    <property type="protein sequence ID" value="PST38844.1"/>
    <property type="molecule type" value="Genomic_DNA"/>
</dbReference>
<dbReference type="Gene3D" id="2.60.40.680">
    <property type="match status" value="1"/>
</dbReference>
<evidence type="ECO:0000256" key="1">
    <source>
        <dbReference type="SAM" id="MobiDB-lite"/>
    </source>
</evidence>
<feature type="compositionally biased region" description="Low complexity" evidence="1">
    <location>
        <begin position="712"/>
        <end position="724"/>
    </location>
</feature>
<dbReference type="RefSeq" id="WP_107000013.1">
    <property type="nucleotide sequence ID" value="NZ_JAQDZI010000001.1"/>
</dbReference>
<feature type="domain" description="Cadherin-like beta-sandwich-like" evidence="3">
    <location>
        <begin position="159"/>
        <end position="240"/>
    </location>
</feature>
<dbReference type="Proteomes" id="UP000241048">
    <property type="component" value="Unassembled WGS sequence"/>
</dbReference>
<evidence type="ECO:0000313" key="5">
    <source>
        <dbReference type="Proteomes" id="UP000241048"/>
    </source>
</evidence>
<keyword evidence="2" id="KW-1133">Transmembrane helix</keyword>
<dbReference type="CDD" id="cd08547">
    <property type="entry name" value="Type_II_cohesin"/>
    <property type="match status" value="1"/>
</dbReference>
<feature type="region of interest" description="Disordered" evidence="1">
    <location>
        <begin position="483"/>
        <end position="794"/>
    </location>
</feature>
<gene>
    <name evidence="4" type="ORF">C7U56_02580</name>
</gene>
<feature type="compositionally biased region" description="Basic and acidic residues" evidence="1">
    <location>
        <begin position="504"/>
        <end position="520"/>
    </location>
</feature>
<dbReference type="InterPro" id="IPR025883">
    <property type="entry name" value="Cadherin-like_domain"/>
</dbReference>
<accession>A0A2T3FUB9</accession>
<dbReference type="AlphaFoldDB" id="A0A2T3FUB9"/>
<proteinExistence type="predicted"/>
<organism evidence="4 5">
    <name type="scientific">Clostridium fessum</name>
    <dbReference type="NCBI Taxonomy" id="2126740"/>
    <lineage>
        <taxon>Bacteria</taxon>
        <taxon>Bacillati</taxon>
        <taxon>Bacillota</taxon>
        <taxon>Clostridia</taxon>
        <taxon>Eubacteriales</taxon>
        <taxon>Clostridiaceae</taxon>
        <taxon>Clostridium</taxon>
    </lineage>
</organism>
<dbReference type="GO" id="GO:0030246">
    <property type="term" value="F:carbohydrate binding"/>
    <property type="evidence" value="ECO:0007669"/>
    <property type="project" value="InterPro"/>
</dbReference>
<keyword evidence="2" id="KW-0472">Membrane</keyword>
<feature type="compositionally biased region" description="Basic and acidic residues" evidence="1">
    <location>
        <begin position="643"/>
        <end position="707"/>
    </location>
</feature>
<comment type="caution">
    <text evidence="4">The sequence shown here is derived from an EMBL/GenBank/DDBJ whole genome shotgun (WGS) entry which is preliminary data.</text>
</comment>
<feature type="compositionally biased region" description="Basic and acidic residues" evidence="1">
    <location>
        <begin position="748"/>
        <end position="784"/>
    </location>
</feature>
<evidence type="ECO:0000259" key="3">
    <source>
        <dbReference type="Pfam" id="PF12733"/>
    </source>
</evidence>
<dbReference type="InterPro" id="IPR008965">
    <property type="entry name" value="CBM2/CBM3_carb-bd_dom_sf"/>
</dbReference>
<dbReference type="Pfam" id="PF12733">
    <property type="entry name" value="Cadherin-like"/>
    <property type="match status" value="1"/>
</dbReference>
<feature type="compositionally biased region" description="Basic and acidic residues" evidence="1">
    <location>
        <begin position="529"/>
        <end position="600"/>
    </location>
</feature>
<sequence length="794" mass="87599">MKRFKNIILGILAAGMLTVAAPVGGISAYASSAKISFSDPSATVGQEFSVNVKISSQDGNLGASDVVLSYDPSVIEFVSGNNASGGAGSVRLVGTMDSNSTKAFSYTLKFKAVQAGNTSISVGSYEVYDSDAQAVTVSKTGTASVKVKAPATSSAEAALSSLKISPGTLSPAFSPNVTSYTAQVGASVDKLAVSASAKDSKAKVLVSGDSGLKVGANTVVCKVTAEDGQTTKSYTITVNKLDTVDVPSEAETGAETEAVGTTPVVTNGLDVEIDGVSYTVATEFDASLLPEGYTQSTCTYGGSEVQCGNGNDLTLLYLQGADGNGAFYIYIPESGVLSPYVTIDVTAKSILVLPPDESVQIPDGFMETTIQLNGTYKVQGWVWKSDEQQKYCVVYGMNESGEKSLYRYDIAEKTFQRYFEDPSLATKYDDAQVEEIVDKYNALCRDYNIRFVMLAVLGVACVILFFIVINLLLKRKEWREEAQAAGGRQRSKRRPSSPNARPAADARVKRGTGRDKREDGEMTPARPAARSEKERMAADDRRRPSAERMEEGRRSARRTQETLETRPVRREREEEREMQPVRRTRDEEHVSQPVRRERSMEAAASADRAKRMPEERRRREAGSENRSERVRREMPEESSPACVRREASEEERLQRTRRDAAEESRSERPRRTSADGSRAERERQAVAESRRTERERAVSAKESRLQRDYTPASAHRAAKESAASGERRNARPAIYVRPASRSELYYTLEREEYGDRPTRYESESERSRRAREAKARLERDRRDEDGFEYIDDPQ</sequence>
<feature type="compositionally biased region" description="Acidic residues" evidence="1">
    <location>
        <begin position="785"/>
        <end position="794"/>
    </location>
</feature>
<dbReference type="SUPFAM" id="SSF49384">
    <property type="entry name" value="Carbohydrate-binding domain"/>
    <property type="match status" value="1"/>
</dbReference>
<reference evidence="4 5" key="1">
    <citation type="submission" date="2018-03" db="EMBL/GenBank/DDBJ databases">
        <title>Lachnoclostridium SNUG30386 gen.nov., sp.nov., isolated from human faeces.</title>
        <authorList>
            <person name="Seo B."/>
            <person name="Jeon K."/>
            <person name="Ko G."/>
        </authorList>
    </citation>
    <scope>NUCLEOTIDE SEQUENCE [LARGE SCALE GENOMIC DNA]</scope>
    <source>
        <strain evidence="4 5">SNUG30386</strain>
    </source>
</reference>
<name>A0A2T3FUB9_9CLOT</name>
<keyword evidence="5" id="KW-1185">Reference proteome</keyword>
<evidence type="ECO:0000313" key="4">
    <source>
        <dbReference type="EMBL" id="PST38844.1"/>
    </source>
</evidence>
<protein>
    <recommendedName>
        <fullName evidence="3">Cadherin-like beta-sandwich-like domain-containing protein</fullName>
    </recommendedName>
</protein>
<feature type="transmembrane region" description="Helical" evidence="2">
    <location>
        <begin position="451"/>
        <end position="473"/>
    </location>
</feature>
<evidence type="ECO:0000256" key="2">
    <source>
        <dbReference type="SAM" id="Phobius"/>
    </source>
</evidence>